<protein>
    <recommendedName>
        <fullName evidence="4">HEAT repeat domain-containing protein</fullName>
    </recommendedName>
</protein>
<gene>
    <name evidence="2" type="ORF">L9G74_06835</name>
</gene>
<name>A0ABT2FIR2_9GAMM</name>
<feature type="signal peptide" evidence="1">
    <location>
        <begin position="1"/>
        <end position="26"/>
    </location>
</feature>
<dbReference type="RefSeq" id="WP_238895550.1">
    <property type="nucleotide sequence ID" value="NZ_JAKOGG010000003.1"/>
</dbReference>
<feature type="chain" id="PRO_5047097184" description="HEAT repeat domain-containing protein" evidence="1">
    <location>
        <begin position="27"/>
        <end position="180"/>
    </location>
</feature>
<evidence type="ECO:0000313" key="3">
    <source>
        <dbReference type="Proteomes" id="UP001201549"/>
    </source>
</evidence>
<organism evidence="2 3">
    <name type="scientific">Shewanella electrica</name>
    <dbReference type="NCBI Taxonomy" id="515560"/>
    <lineage>
        <taxon>Bacteria</taxon>
        <taxon>Pseudomonadati</taxon>
        <taxon>Pseudomonadota</taxon>
        <taxon>Gammaproteobacteria</taxon>
        <taxon>Alteromonadales</taxon>
        <taxon>Shewanellaceae</taxon>
        <taxon>Shewanella</taxon>
    </lineage>
</organism>
<keyword evidence="1" id="KW-0732">Signal</keyword>
<accession>A0ABT2FIR2</accession>
<comment type="caution">
    <text evidence="2">The sequence shown here is derived from an EMBL/GenBank/DDBJ whole genome shotgun (WGS) entry which is preliminary data.</text>
</comment>
<keyword evidence="3" id="KW-1185">Reference proteome</keyword>
<proteinExistence type="predicted"/>
<reference evidence="2 3" key="1">
    <citation type="submission" date="2022-02" db="EMBL/GenBank/DDBJ databases">
        <authorList>
            <person name="Zhuang L."/>
        </authorList>
    </citation>
    <scope>NUCLEOTIDE SEQUENCE [LARGE SCALE GENOMIC DNA]</scope>
    <source>
        <strain evidence="2 3">C32</strain>
    </source>
</reference>
<dbReference type="Proteomes" id="UP001201549">
    <property type="component" value="Unassembled WGS sequence"/>
</dbReference>
<reference evidence="3" key="2">
    <citation type="submission" date="2023-07" db="EMBL/GenBank/DDBJ databases">
        <title>Shewanella mangrovi sp. nov., an acetaldehyde- degrading bacterium isolated from mangrove sediment.</title>
        <authorList>
            <person name="Liu Y."/>
        </authorList>
    </citation>
    <scope>NUCLEOTIDE SEQUENCE [LARGE SCALE GENOMIC DNA]</scope>
    <source>
        <strain evidence="3">C32</strain>
    </source>
</reference>
<evidence type="ECO:0000313" key="2">
    <source>
        <dbReference type="EMBL" id="MCS4556148.1"/>
    </source>
</evidence>
<dbReference type="EMBL" id="JAKOGG010000003">
    <property type="protein sequence ID" value="MCS4556148.1"/>
    <property type="molecule type" value="Genomic_DNA"/>
</dbReference>
<evidence type="ECO:0008006" key="4">
    <source>
        <dbReference type="Google" id="ProtNLM"/>
    </source>
</evidence>
<evidence type="ECO:0000256" key="1">
    <source>
        <dbReference type="SAM" id="SignalP"/>
    </source>
</evidence>
<sequence>MNNLMKFSLIALSFFGVILISASANAVELADEDVIAMTQQLEQRPLAPEADDLRQQLYEWTTDSDEVQISVCDVLGPIPSHEEIPYAKELLVQSFFGNAAYQLQHPASKNDQLKLQLAGITSMLKAYRNIIKQQPEARIATYDAWLKALDSDKLARQLLPTIAQKCLSDDPQQNQFAVLR</sequence>